<gene>
    <name evidence="2" type="ORF">I41_39620</name>
</gene>
<feature type="compositionally biased region" description="Basic and acidic residues" evidence="1">
    <location>
        <begin position="191"/>
        <end position="210"/>
    </location>
</feature>
<keyword evidence="3" id="KW-1185">Reference proteome</keyword>
<name>A0A517U2B3_9BACT</name>
<protein>
    <submittedName>
        <fullName evidence="2">Uncharacterized protein</fullName>
    </submittedName>
</protein>
<feature type="region of interest" description="Disordered" evidence="1">
    <location>
        <begin position="179"/>
        <end position="210"/>
    </location>
</feature>
<dbReference type="KEGG" id="llh:I41_39620"/>
<dbReference type="Proteomes" id="UP000317909">
    <property type="component" value="Chromosome"/>
</dbReference>
<organism evidence="2 3">
    <name type="scientific">Lacipirellula limnantheis</name>
    <dbReference type="NCBI Taxonomy" id="2528024"/>
    <lineage>
        <taxon>Bacteria</taxon>
        <taxon>Pseudomonadati</taxon>
        <taxon>Planctomycetota</taxon>
        <taxon>Planctomycetia</taxon>
        <taxon>Pirellulales</taxon>
        <taxon>Lacipirellulaceae</taxon>
        <taxon>Lacipirellula</taxon>
    </lineage>
</organism>
<dbReference type="AlphaFoldDB" id="A0A517U2B3"/>
<evidence type="ECO:0000256" key="1">
    <source>
        <dbReference type="SAM" id="MobiDB-lite"/>
    </source>
</evidence>
<dbReference type="EMBL" id="CP036339">
    <property type="protein sequence ID" value="QDT74762.1"/>
    <property type="molecule type" value="Genomic_DNA"/>
</dbReference>
<evidence type="ECO:0000313" key="3">
    <source>
        <dbReference type="Proteomes" id="UP000317909"/>
    </source>
</evidence>
<evidence type="ECO:0000313" key="2">
    <source>
        <dbReference type="EMBL" id="QDT74762.1"/>
    </source>
</evidence>
<sequence>MRMLVFRICFSALAGILSGDFPSSQIGVVAMKACALLIVGVVVAWAAHNVDWNREAIGQEVPSDTGFALIGEPVPAANARSNRRAPADLIIGRWRDHAQPDDAVMELLPDGTGTISNDSSTEKFSVLISWTIVATYENACLVNLKYEQPREDGAKPLPPEAKPFKMLAVFDGPDRFVFQRGPSDITVMDRQLSEKPRKGEPPPRSDRSAN</sequence>
<proteinExistence type="predicted"/>
<accession>A0A517U2B3</accession>
<reference evidence="2 3" key="1">
    <citation type="submission" date="2019-02" db="EMBL/GenBank/DDBJ databases">
        <title>Deep-cultivation of Planctomycetes and their phenomic and genomic characterization uncovers novel biology.</title>
        <authorList>
            <person name="Wiegand S."/>
            <person name="Jogler M."/>
            <person name="Boedeker C."/>
            <person name="Pinto D."/>
            <person name="Vollmers J."/>
            <person name="Rivas-Marin E."/>
            <person name="Kohn T."/>
            <person name="Peeters S.H."/>
            <person name="Heuer A."/>
            <person name="Rast P."/>
            <person name="Oberbeckmann S."/>
            <person name="Bunk B."/>
            <person name="Jeske O."/>
            <person name="Meyerdierks A."/>
            <person name="Storesund J.E."/>
            <person name="Kallscheuer N."/>
            <person name="Luecker S."/>
            <person name="Lage O.M."/>
            <person name="Pohl T."/>
            <person name="Merkel B.J."/>
            <person name="Hornburger P."/>
            <person name="Mueller R.-W."/>
            <person name="Bruemmer F."/>
            <person name="Labrenz M."/>
            <person name="Spormann A.M."/>
            <person name="Op den Camp H."/>
            <person name="Overmann J."/>
            <person name="Amann R."/>
            <person name="Jetten M.S.M."/>
            <person name="Mascher T."/>
            <person name="Medema M.H."/>
            <person name="Devos D.P."/>
            <person name="Kaster A.-K."/>
            <person name="Ovreas L."/>
            <person name="Rohde M."/>
            <person name="Galperin M.Y."/>
            <person name="Jogler C."/>
        </authorList>
    </citation>
    <scope>NUCLEOTIDE SEQUENCE [LARGE SCALE GENOMIC DNA]</scope>
    <source>
        <strain evidence="2 3">I41</strain>
    </source>
</reference>